<feature type="compositionally biased region" description="Basic residues" evidence="1">
    <location>
        <begin position="17"/>
        <end position="42"/>
    </location>
</feature>
<sequence length="42" mass="5082">MAKSMKSLFSFLNVFGKTKKRSTRRMRKTRKHRKSRKHMRGG</sequence>
<reference evidence="2" key="1">
    <citation type="journal article" date="2020" name="Nature">
        <title>Giant virus diversity and host interactions through global metagenomics.</title>
        <authorList>
            <person name="Schulz F."/>
            <person name="Roux S."/>
            <person name="Paez-Espino D."/>
            <person name="Jungbluth S."/>
            <person name="Walsh D.A."/>
            <person name="Denef V.J."/>
            <person name="McMahon K.D."/>
            <person name="Konstantinidis K.T."/>
            <person name="Eloe-Fadrosh E.A."/>
            <person name="Kyrpides N.C."/>
            <person name="Woyke T."/>
        </authorList>
    </citation>
    <scope>NUCLEOTIDE SEQUENCE</scope>
    <source>
        <strain evidence="2">GVMAG-M-3300023174-130</strain>
    </source>
</reference>
<organism evidence="2">
    <name type="scientific">viral metagenome</name>
    <dbReference type="NCBI Taxonomy" id="1070528"/>
    <lineage>
        <taxon>unclassified sequences</taxon>
        <taxon>metagenomes</taxon>
        <taxon>organismal metagenomes</taxon>
    </lineage>
</organism>
<name>A0A6C0DAT5_9ZZZZ</name>
<protein>
    <submittedName>
        <fullName evidence="2">Uncharacterized protein</fullName>
    </submittedName>
</protein>
<dbReference type="AlphaFoldDB" id="A0A6C0DAT5"/>
<evidence type="ECO:0000256" key="1">
    <source>
        <dbReference type="SAM" id="MobiDB-lite"/>
    </source>
</evidence>
<accession>A0A6C0DAT5</accession>
<dbReference type="EMBL" id="MN739550">
    <property type="protein sequence ID" value="QHT12745.1"/>
    <property type="molecule type" value="Genomic_DNA"/>
</dbReference>
<feature type="region of interest" description="Disordered" evidence="1">
    <location>
        <begin position="16"/>
        <end position="42"/>
    </location>
</feature>
<proteinExistence type="predicted"/>
<evidence type="ECO:0000313" key="2">
    <source>
        <dbReference type="EMBL" id="QHT12745.1"/>
    </source>
</evidence>